<dbReference type="GO" id="GO:0004197">
    <property type="term" value="F:cysteine-type endopeptidase activity"/>
    <property type="evidence" value="ECO:0007669"/>
    <property type="project" value="InterPro"/>
</dbReference>
<dbReference type="Gene3D" id="3.40.395.10">
    <property type="entry name" value="Adenoviral Proteinase, Chain A"/>
    <property type="match status" value="1"/>
</dbReference>
<dbReference type="InterPro" id="IPR038765">
    <property type="entry name" value="Papain-like_cys_pep_sf"/>
</dbReference>
<sequence>MTGKDVEEALSGLPVAVCCAEDLPSYVSDRPRTFVVNTDNCDQEGSHWVAFHFPASGPLEFFDSLGRLPETYQRYFRYVLIVNGPEHCVVGNQIQPDDSDTCGLYCIYYVKLRCRGLEMKDIINNFSSTDLIKNDSKLVAYLDKKKKERRKKEKKKNLKPPTCMCSRSQVLNQILYLEV</sequence>
<dbReference type="AlphaFoldDB" id="A0A6J8C641"/>
<name>A0A6J8C641_MYTCO</name>
<dbReference type="EMBL" id="CACVKT020004646">
    <property type="protein sequence ID" value="CAC5390891.1"/>
    <property type="molecule type" value="Genomic_DNA"/>
</dbReference>
<accession>A0A6J8C641</accession>
<organism evidence="1 2">
    <name type="scientific">Mytilus coruscus</name>
    <name type="common">Sea mussel</name>
    <dbReference type="NCBI Taxonomy" id="42192"/>
    <lineage>
        <taxon>Eukaryota</taxon>
        <taxon>Metazoa</taxon>
        <taxon>Spiralia</taxon>
        <taxon>Lophotrochozoa</taxon>
        <taxon>Mollusca</taxon>
        <taxon>Bivalvia</taxon>
        <taxon>Autobranchia</taxon>
        <taxon>Pteriomorphia</taxon>
        <taxon>Mytilida</taxon>
        <taxon>Mytiloidea</taxon>
        <taxon>Mytilidae</taxon>
        <taxon>Mytilinae</taxon>
        <taxon>Mytilus</taxon>
    </lineage>
</organism>
<dbReference type="SUPFAM" id="SSF54001">
    <property type="entry name" value="Cysteine proteinases"/>
    <property type="match status" value="1"/>
</dbReference>
<gene>
    <name evidence="1" type="ORF">MCOR_25949</name>
</gene>
<evidence type="ECO:0000313" key="2">
    <source>
        <dbReference type="Proteomes" id="UP000507470"/>
    </source>
</evidence>
<dbReference type="Pfam" id="PF00770">
    <property type="entry name" value="Peptidase_C5"/>
    <property type="match status" value="1"/>
</dbReference>
<keyword evidence="2" id="KW-1185">Reference proteome</keyword>
<evidence type="ECO:0000313" key="1">
    <source>
        <dbReference type="EMBL" id="CAC5390891.1"/>
    </source>
</evidence>
<dbReference type="InterPro" id="IPR000855">
    <property type="entry name" value="Peptidase_C5"/>
</dbReference>
<dbReference type="OrthoDB" id="6427852at2759"/>
<reference evidence="1 2" key="1">
    <citation type="submission" date="2020-06" db="EMBL/GenBank/DDBJ databases">
        <authorList>
            <person name="Li R."/>
            <person name="Bekaert M."/>
        </authorList>
    </citation>
    <scope>NUCLEOTIDE SEQUENCE [LARGE SCALE GENOMIC DNA]</scope>
    <source>
        <strain evidence="2">wild</strain>
    </source>
</reference>
<dbReference type="GO" id="GO:0006508">
    <property type="term" value="P:proteolysis"/>
    <property type="evidence" value="ECO:0007669"/>
    <property type="project" value="InterPro"/>
</dbReference>
<proteinExistence type="predicted"/>
<protein>
    <recommendedName>
        <fullName evidence="3">Ubiquitin-like protease family profile domain-containing protein</fullName>
    </recommendedName>
</protein>
<dbReference type="Proteomes" id="UP000507470">
    <property type="component" value="Unassembled WGS sequence"/>
</dbReference>
<evidence type="ECO:0008006" key="3">
    <source>
        <dbReference type="Google" id="ProtNLM"/>
    </source>
</evidence>